<sequence>MLSADERLRFNVKFVQIEVTSDQSVNAARDTIEAAEGRLDSLVNNAGITGGVSLTDEDSVEVSIATIQDTINTNFIGTVRVCNTFLPILHKASGTPTILNISGDTASNRQISLAPTPMFFTPYNASKAAVNSYTITLAVYLKDAGFKINAATPGFTSTKLTGNRGKPAINGALASLPWVVLGEDGPNGKFFAEDGKTEPEW</sequence>
<dbReference type="Pfam" id="PF00106">
    <property type="entry name" value="adh_short"/>
    <property type="match status" value="1"/>
</dbReference>
<comment type="caution">
    <text evidence="5">The sequence shown here is derived from an EMBL/GenBank/DDBJ whole genome shotgun (WGS) entry which is preliminary data.</text>
</comment>
<dbReference type="PANTHER" id="PTHR43490">
    <property type="entry name" value="(+)-NEOMENTHOL DEHYDROGENASE"/>
    <property type="match status" value="1"/>
</dbReference>
<dbReference type="Gene3D" id="3.40.50.720">
    <property type="entry name" value="NAD(P)-binding Rossmann-like Domain"/>
    <property type="match status" value="1"/>
</dbReference>
<evidence type="ECO:0000313" key="5">
    <source>
        <dbReference type="EMBL" id="KAF9528614.1"/>
    </source>
</evidence>
<organism evidence="5 6">
    <name type="scientific">Crepidotus variabilis</name>
    <dbReference type="NCBI Taxonomy" id="179855"/>
    <lineage>
        <taxon>Eukaryota</taxon>
        <taxon>Fungi</taxon>
        <taxon>Dikarya</taxon>
        <taxon>Basidiomycota</taxon>
        <taxon>Agaricomycotina</taxon>
        <taxon>Agaricomycetes</taxon>
        <taxon>Agaricomycetidae</taxon>
        <taxon>Agaricales</taxon>
        <taxon>Agaricineae</taxon>
        <taxon>Crepidotaceae</taxon>
        <taxon>Crepidotus</taxon>
    </lineage>
</organism>
<keyword evidence="2" id="KW-0521">NADP</keyword>
<accession>A0A9P6EGK3</accession>
<evidence type="ECO:0000313" key="6">
    <source>
        <dbReference type="Proteomes" id="UP000807306"/>
    </source>
</evidence>
<keyword evidence="6" id="KW-1185">Reference proteome</keyword>
<dbReference type="InterPro" id="IPR002347">
    <property type="entry name" value="SDR_fam"/>
</dbReference>
<proteinExistence type="inferred from homology"/>
<dbReference type="InterPro" id="IPR036291">
    <property type="entry name" value="NAD(P)-bd_dom_sf"/>
</dbReference>
<dbReference type="Proteomes" id="UP000807306">
    <property type="component" value="Unassembled WGS sequence"/>
</dbReference>
<comment type="similarity">
    <text evidence="1 4">Belongs to the short-chain dehydrogenases/reductases (SDR) family.</text>
</comment>
<dbReference type="PRINTS" id="PR00081">
    <property type="entry name" value="GDHRDH"/>
</dbReference>
<name>A0A9P6EGK3_9AGAR</name>
<protein>
    <recommendedName>
        <fullName evidence="7">NAD(P)-binding protein</fullName>
    </recommendedName>
</protein>
<evidence type="ECO:0000256" key="1">
    <source>
        <dbReference type="ARBA" id="ARBA00006484"/>
    </source>
</evidence>
<evidence type="ECO:0000256" key="4">
    <source>
        <dbReference type="RuleBase" id="RU000363"/>
    </source>
</evidence>
<dbReference type="GO" id="GO:0016491">
    <property type="term" value="F:oxidoreductase activity"/>
    <property type="evidence" value="ECO:0007669"/>
    <property type="project" value="UniProtKB-KW"/>
</dbReference>
<dbReference type="PRINTS" id="PR00080">
    <property type="entry name" value="SDRFAMILY"/>
</dbReference>
<dbReference type="PANTHER" id="PTHR43490:SF99">
    <property type="entry name" value="SHORT-CHAIN DEHYDROGENASE_REDUCTASE"/>
    <property type="match status" value="1"/>
</dbReference>
<evidence type="ECO:0000256" key="3">
    <source>
        <dbReference type="ARBA" id="ARBA00023002"/>
    </source>
</evidence>
<evidence type="ECO:0008006" key="7">
    <source>
        <dbReference type="Google" id="ProtNLM"/>
    </source>
</evidence>
<reference evidence="5" key="1">
    <citation type="submission" date="2020-11" db="EMBL/GenBank/DDBJ databases">
        <authorList>
            <consortium name="DOE Joint Genome Institute"/>
            <person name="Ahrendt S."/>
            <person name="Riley R."/>
            <person name="Andreopoulos W."/>
            <person name="Labutti K."/>
            <person name="Pangilinan J."/>
            <person name="Ruiz-Duenas F.J."/>
            <person name="Barrasa J.M."/>
            <person name="Sanchez-Garcia M."/>
            <person name="Camarero S."/>
            <person name="Miyauchi S."/>
            <person name="Serrano A."/>
            <person name="Linde D."/>
            <person name="Babiker R."/>
            <person name="Drula E."/>
            <person name="Ayuso-Fernandez I."/>
            <person name="Pacheco R."/>
            <person name="Padilla G."/>
            <person name="Ferreira P."/>
            <person name="Barriuso J."/>
            <person name="Kellner H."/>
            <person name="Castanera R."/>
            <person name="Alfaro M."/>
            <person name="Ramirez L."/>
            <person name="Pisabarro A.G."/>
            <person name="Kuo A."/>
            <person name="Tritt A."/>
            <person name="Lipzen A."/>
            <person name="He G."/>
            <person name="Yan M."/>
            <person name="Ng V."/>
            <person name="Cullen D."/>
            <person name="Martin F."/>
            <person name="Rosso M.-N."/>
            <person name="Henrissat B."/>
            <person name="Hibbett D."/>
            <person name="Martinez A.T."/>
            <person name="Grigoriev I.V."/>
        </authorList>
    </citation>
    <scope>NUCLEOTIDE SEQUENCE</scope>
    <source>
        <strain evidence="5">CBS 506.95</strain>
    </source>
</reference>
<keyword evidence="3" id="KW-0560">Oxidoreductase</keyword>
<dbReference type="OrthoDB" id="1933717at2759"/>
<dbReference type="EMBL" id="MU157851">
    <property type="protein sequence ID" value="KAF9528614.1"/>
    <property type="molecule type" value="Genomic_DNA"/>
</dbReference>
<dbReference type="AlphaFoldDB" id="A0A9P6EGK3"/>
<evidence type="ECO:0000256" key="2">
    <source>
        <dbReference type="ARBA" id="ARBA00022857"/>
    </source>
</evidence>
<dbReference type="SUPFAM" id="SSF51735">
    <property type="entry name" value="NAD(P)-binding Rossmann-fold domains"/>
    <property type="match status" value="1"/>
</dbReference>
<gene>
    <name evidence="5" type="ORF">CPB83DRAFT_304602</name>
</gene>